<evidence type="ECO:0000256" key="1">
    <source>
        <dbReference type="SAM" id="MobiDB-lite"/>
    </source>
</evidence>
<dbReference type="EMBL" id="JAVHJS010000004">
    <property type="protein sequence ID" value="KAK2860994.1"/>
    <property type="molecule type" value="Genomic_DNA"/>
</dbReference>
<evidence type="ECO:0000313" key="2">
    <source>
        <dbReference type="EMBL" id="KAK2860994.1"/>
    </source>
</evidence>
<name>A0AA88NLC9_TACVA</name>
<gene>
    <name evidence="2" type="ORF">Q7C36_005160</name>
</gene>
<dbReference type="Proteomes" id="UP001187315">
    <property type="component" value="Unassembled WGS sequence"/>
</dbReference>
<sequence>MTYSNMFENGFNNLGAQGICKGSNHSDTEPLLFGKPIKLDVEPKNVPQSLPELSILSSYGNNEKWETCLAAAFSPKEGTLSLSLENKKSVDHTVDRAVMSNDGTYYFATFSKDAIETCQMKNKSIDRNSVKSPDCGPTDVTESPTDVTDLTNSTEILKLETKTYSGDPKGNTMQLNQQAPSYYKNLVTEFYEWVFDTVDIWFWLQDLFWSWNKAGCSNK</sequence>
<evidence type="ECO:0000313" key="3">
    <source>
        <dbReference type="Proteomes" id="UP001187315"/>
    </source>
</evidence>
<feature type="region of interest" description="Disordered" evidence="1">
    <location>
        <begin position="126"/>
        <end position="145"/>
    </location>
</feature>
<keyword evidence="3" id="KW-1185">Reference proteome</keyword>
<comment type="caution">
    <text evidence="2">The sequence shown here is derived from an EMBL/GenBank/DDBJ whole genome shotgun (WGS) entry which is preliminary data.</text>
</comment>
<reference evidence="2" key="1">
    <citation type="submission" date="2023-08" db="EMBL/GenBank/DDBJ databases">
        <title>Pelteobagrus vachellii genome.</title>
        <authorList>
            <person name="Liu H."/>
        </authorList>
    </citation>
    <scope>NUCLEOTIDE SEQUENCE</scope>
    <source>
        <strain evidence="2">PRFRI_2022a</strain>
        <tissue evidence="2">Muscle</tissue>
    </source>
</reference>
<accession>A0AA88NLC9</accession>
<proteinExistence type="predicted"/>
<organism evidence="2 3">
    <name type="scientific">Tachysurus vachellii</name>
    <name type="common">Darkbarbel catfish</name>
    <name type="synonym">Pelteobagrus vachellii</name>
    <dbReference type="NCBI Taxonomy" id="175792"/>
    <lineage>
        <taxon>Eukaryota</taxon>
        <taxon>Metazoa</taxon>
        <taxon>Chordata</taxon>
        <taxon>Craniata</taxon>
        <taxon>Vertebrata</taxon>
        <taxon>Euteleostomi</taxon>
        <taxon>Actinopterygii</taxon>
        <taxon>Neopterygii</taxon>
        <taxon>Teleostei</taxon>
        <taxon>Ostariophysi</taxon>
        <taxon>Siluriformes</taxon>
        <taxon>Bagridae</taxon>
        <taxon>Tachysurus</taxon>
    </lineage>
</organism>
<protein>
    <submittedName>
        <fullName evidence="2">Uncharacterized protein</fullName>
    </submittedName>
</protein>
<dbReference type="AlphaFoldDB" id="A0AA88NLC9"/>